<organism evidence="7 8">
    <name type="scientific">Ramlibacter henchirensis</name>
    <dbReference type="NCBI Taxonomy" id="204072"/>
    <lineage>
        <taxon>Bacteria</taxon>
        <taxon>Pseudomonadati</taxon>
        <taxon>Pseudomonadota</taxon>
        <taxon>Betaproteobacteria</taxon>
        <taxon>Burkholderiales</taxon>
        <taxon>Comamonadaceae</taxon>
        <taxon>Ramlibacter</taxon>
    </lineage>
</organism>
<dbReference type="PROSITE" id="PS50977">
    <property type="entry name" value="HTH_TETR_2"/>
    <property type="match status" value="1"/>
</dbReference>
<evidence type="ECO:0000256" key="3">
    <source>
        <dbReference type="ARBA" id="ARBA00023163"/>
    </source>
</evidence>
<dbReference type="FunFam" id="1.10.10.60:FF:000141">
    <property type="entry name" value="TetR family transcriptional regulator"/>
    <property type="match status" value="1"/>
</dbReference>
<evidence type="ECO:0000259" key="6">
    <source>
        <dbReference type="PROSITE" id="PS50977"/>
    </source>
</evidence>
<keyword evidence="3" id="KW-0804">Transcription</keyword>
<feature type="domain" description="HTH tetR-type" evidence="6">
    <location>
        <begin position="10"/>
        <end position="70"/>
    </location>
</feature>
<feature type="region of interest" description="Disordered" evidence="5">
    <location>
        <begin position="197"/>
        <end position="237"/>
    </location>
</feature>
<dbReference type="EMBL" id="SMLM01000001">
    <property type="protein sequence ID" value="TFZ06191.1"/>
    <property type="molecule type" value="Genomic_DNA"/>
</dbReference>
<dbReference type="OrthoDB" id="5816932at2"/>
<evidence type="ECO:0000256" key="4">
    <source>
        <dbReference type="PROSITE-ProRule" id="PRU00335"/>
    </source>
</evidence>
<dbReference type="Pfam" id="PF17932">
    <property type="entry name" value="TetR_C_24"/>
    <property type="match status" value="1"/>
</dbReference>
<dbReference type="InterPro" id="IPR001647">
    <property type="entry name" value="HTH_TetR"/>
</dbReference>
<proteinExistence type="predicted"/>
<dbReference type="PRINTS" id="PR00455">
    <property type="entry name" value="HTHTETR"/>
</dbReference>
<dbReference type="Gene3D" id="1.10.10.60">
    <property type="entry name" value="Homeodomain-like"/>
    <property type="match status" value="1"/>
</dbReference>
<feature type="DNA-binding region" description="H-T-H motif" evidence="4">
    <location>
        <begin position="33"/>
        <end position="52"/>
    </location>
</feature>
<dbReference type="SUPFAM" id="SSF46689">
    <property type="entry name" value="Homeodomain-like"/>
    <property type="match status" value="1"/>
</dbReference>
<protein>
    <submittedName>
        <fullName evidence="7">TetR/AcrR family transcriptional regulator</fullName>
    </submittedName>
</protein>
<reference evidence="7 8" key="1">
    <citation type="submission" date="2019-03" db="EMBL/GenBank/DDBJ databases">
        <title>Ramlibacter henchirensis DSM 14656, whole genome shotgun sequence.</title>
        <authorList>
            <person name="Zhang X."/>
            <person name="Feng G."/>
            <person name="Zhu H."/>
        </authorList>
    </citation>
    <scope>NUCLEOTIDE SEQUENCE [LARGE SCALE GENOMIC DNA]</scope>
    <source>
        <strain evidence="7 8">DSM 14656</strain>
    </source>
</reference>
<evidence type="ECO:0000256" key="1">
    <source>
        <dbReference type="ARBA" id="ARBA00023015"/>
    </source>
</evidence>
<evidence type="ECO:0000313" key="7">
    <source>
        <dbReference type="EMBL" id="TFZ06191.1"/>
    </source>
</evidence>
<feature type="compositionally biased region" description="Basic and acidic residues" evidence="5">
    <location>
        <begin position="205"/>
        <end position="218"/>
    </location>
</feature>
<evidence type="ECO:0000256" key="5">
    <source>
        <dbReference type="SAM" id="MobiDB-lite"/>
    </source>
</evidence>
<dbReference type="Gene3D" id="1.10.357.10">
    <property type="entry name" value="Tetracycline Repressor, domain 2"/>
    <property type="match status" value="1"/>
</dbReference>
<comment type="caution">
    <text evidence="7">The sequence shown here is derived from an EMBL/GenBank/DDBJ whole genome shotgun (WGS) entry which is preliminary data.</text>
</comment>
<gene>
    <name evidence="7" type="ORF">EZ313_05980</name>
</gene>
<dbReference type="SUPFAM" id="SSF48498">
    <property type="entry name" value="Tetracyclin repressor-like, C-terminal domain"/>
    <property type="match status" value="1"/>
</dbReference>
<keyword evidence="8" id="KW-1185">Reference proteome</keyword>
<dbReference type="InterPro" id="IPR050109">
    <property type="entry name" value="HTH-type_TetR-like_transc_reg"/>
</dbReference>
<dbReference type="GO" id="GO:0003700">
    <property type="term" value="F:DNA-binding transcription factor activity"/>
    <property type="evidence" value="ECO:0007669"/>
    <property type="project" value="TreeGrafter"/>
</dbReference>
<dbReference type="GO" id="GO:0000976">
    <property type="term" value="F:transcription cis-regulatory region binding"/>
    <property type="evidence" value="ECO:0007669"/>
    <property type="project" value="TreeGrafter"/>
</dbReference>
<evidence type="ECO:0000256" key="2">
    <source>
        <dbReference type="ARBA" id="ARBA00023125"/>
    </source>
</evidence>
<dbReference type="PANTHER" id="PTHR30055">
    <property type="entry name" value="HTH-TYPE TRANSCRIPTIONAL REGULATOR RUTR"/>
    <property type="match status" value="1"/>
</dbReference>
<dbReference type="InterPro" id="IPR009057">
    <property type="entry name" value="Homeodomain-like_sf"/>
</dbReference>
<dbReference type="InterPro" id="IPR036271">
    <property type="entry name" value="Tet_transcr_reg_TetR-rel_C_sf"/>
</dbReference>
<name>A0A4Z0C4J5_9BURK</name>
<dbReference type="InterPro" id="IPR041490">
    <property type="entry name" value="KstR2_TetR_C"/>
</dbReference>
<evidence type="ECO:0000313" key="8">
    <source>
        <dbReference type="Proteomes" id="UP000298180"/>
    </source>
</evidence>
<accession>A0A4Z0C4J5</accession>
<dbReference type="Proteomes" id="UP000298180">
    <property type="component" value="Unassembled WGS sequence"/>
</dbReference>
<sequence>MGRGRHAGYDDQREAILASAARLFATQGYSATSMNQVADACGLSKATLYHYYRDKYALLFSIADTHVERLQRIASESAEGRGTAEAKLRTLIARLVEEYADAQDEHWVLTSEVRFLEPADRRRILDREREVVSAFAKAVSAVRPDLQQAALAKPLTMLLFGMVNWMFTWMKPDGALDHAAMAPIVSDLFLGGLGAVKQPEGSFSRSREKAGDEGERRRTLTPTLSRTREREQDKEIP</sequence>
<feature type="compositionally biased region" description="Basic and acidic residues" evidence="5">
    <location>
        <begin position="226"/>
        <end position="237"/>
    </location>
</feature>
<dbReference type="PANTHER" id="PTHR30055:SF234">
    <property type="entry name" value="HTH-TYPE TRANSCRIPTIONAL REGULATOR BETI"/>
    <property type="match status" value="1"/>
</dbReference>
<keyword evidence="1" id="KW-0805">Transcription regulation</keyword>
<dbReference type="Pfam" id="PF00440">
    <property type="entry name" value="TetR_N"/>
    <property type="match status" value="1"/>
</dbReference>
<keyword evidence="2 4" id="KW-0238">DNA-binding</keyword>
<dbReference type="RefSeq" id="WP_135262278.1">
    <property type="nucleotide sequence ID" value="NZ_SMLM01000001.1"/>
</dbReference>
<dbReference type="AlphaFoldDB" id="A0A4Z0C4J5"/>